<proteinExistence type="predicted"/>
<dbReference type="Proteomes" id="UP000821845">
    <property type="component" value="Chromosome 8"/>
</dbReference>
<protein>
    <submittedName>
        <fullName evidence="1">Uncharacterized protein</fullName>
    </submittedName>
</protein>
<keyword evidence="2" id="KW-1185">Reference proteome</keyword>
<accession>A0ACB7RP90</accession>
<evidence type="ECO:0000313" key="2">
    <source>
        <dbReference type="Proteomes" id="UP000821845"/>
    </source>
</evidence>
<organism evidence="1 2">
    <name type="scientific">Hyalomma asiaticum</name>
    <name type="common">Tick</name>
    <dbReference type="NCBI Taxonomy" id="266040"/>
    <lineage>
        <taxon>Eukaryota</taxon>
        <taxon>Metazoa</taxon>
        <taxon>Ecdysozoa</taxon>
        <taxon>Arthropoda</taxon>
        <taxon>Chelicerata</taxon>
        <taxon>Arachnida</taxon>
        <taxon>Acari</taxon>
        <taxon>Parasitiformes</taxon>
        <taxon>Ixodida</taxon>
        <taxon>Ixodoidea</taxon>
        <taxon>Ixodidae</taxon>
        <taxon>Hyalomminae</taxon>
        <taxon>Hyalomma</taxon>
    </lineage>
</organism>
<evidence type="ECO:0000313" key="1">
    <source>
        <dbReference type="EMBL" id="KAH6923684.1"/>
    </source>
</evidence>
<gene>
    <name evidence="1" type="ORF">HPB50_005146</name>
</gene>
<comment type="caution">
    <text evidence="1">The sequence shown here is derived from an EMBL/GenBank/DDBJ whole genome shotgun (WGS) entry which is preliminary data.</text>
</comment>
<sequence>MRHWLEKHTVRFTGTSSVEGAVEGCVTALGVDMAGGPGAGGAVLRSGTCMELDPKSITHENPKSPPTMAPKIQTKAAWISEYSPESGACTSTATVCARSHVTGFAKSRRLTRLSVQVFPFSDMERQEAERSSVSSSGSSKKRGRPSRKRSDNQSPYAEISAQSTANVEPTADTALLDQERTGTSVVQEGSRVKKKRRPRKDSAEAMAPNETSQPDQSRTATNVIQEGSKVKKSRRARKSSSDVIQPDDAGQPDQDRTATSAIQEGTGMKRSRSSRKSSSGSSEQREARQPEEDRTATSAAQETSQVKKKRRSRKSSSEAMQQQSSTSLESGPPAVAPALPQTTLVKEEREADKMTTKAVEQGEAALPPRSNELGNMNRLQQLQEDRRAKQSLRASGVRDDPKTNNFADSRRPLFVTAVLSVFILNAMAVLWLLMRSWDSEEIYVMVPELGTFRGLRATVEDQPVYMFRGIKFARSPEGLLRFAPASALSERNTTDVDARIPKPWVCQKPYEARGRVIRSNEGTSEDCLHLNVWTPCTESTMPSCRKTVLVFLHAIEFQNGDNNYYDGRWLSGLGQLVVVAPNFRLGAFGFFNIGTSRQQSCSVRDVTVSCFKASQTYRDVQSESAYAIPRTTQQTPHCKARSTCHFSMTGCLLSDVSCIPADVALDDQRLAVRWVINHISSFGGNASDVVLMGSGSGAWSVGAHLLKDGTEGPRFWSHERFAKVILMSESPFRRYFGDKSRELPSLVHCSAAGMVEMLHCMRVVSSHEILRATSRVVSYFGPSASAHPSVEDVPRVTGRRFLMGTVSNEGTHLLDYLRRTSRPKADMEYVLTTFLKIIYHISNGGEIVDAFRRTASPSQNGNS</sequence>
<name>A0ACB7RP90_HYAAI</name>
<dbReference type="EMBL" id="CM023488">
    <property type="protein sequence ID" value="KAH6923684.1"/>
    <property type="molecule type" value="Genomic_DNA"/>
</dbReference>
<reference evidence="1" key="1">
    <citation type="submission" date="2020-05" db="EMBL/GenBank/DDBJ databases">
        <title>Large-scale comparative analyses of tick genomes elucidate their genetic diversity and vector capacities.</title>
        <authorList>
            <person name="Jia N."/>
            <person name="Wang J."/>
            <person name="Shi W."/>
            <person name="Du L."/>
            <person name="Sun Y."/>
            <person name="Zhan W."/>
            <person name="Jiang J."/>
            <person name="Wang Q."/>
            <person name="Zhang B."/>
            <person name="Ji P."/>
            <person name="Sakyi L.B."/>
            <person name="Cui X."/>
            <person name="Yuan T."/>
            <person name="Jiang B."/>
            <person name="Yang W."/>
            <person name="Lam T.T.-Y."/>
            <person name="Chang Q."/>
            <person name="Ding S."/>
            <person name="Wang X."/>
            <person name="Zhu J."/>
            <person name="Ruan X."/>
            <person name="Zhao L."/>
            <person name="Wei J."/>
            <person name="Que T."/>
            <person name="Du C."/>
            <person name="Cheng J."/>
            <person name="Dai P."/>
            <person name="Han X."/>
            <person name="Huang E."/>
            <person name="Gao Y."/>
            <person name="Liu J."/>
            <person name="Shao H."/>
            <person name="Ye R."/>
            <person name="Li L."/>
            <person name="Wei W."/>
            <person name="Wang X."/>
            <person name="Wang C."/>
            <person name="Yang T."/>
            <person name="Huo Q."/>
            <person name="Li W."/>
            <person name="Guo W."/>
            <person name="Chen H."/>
            <person name="Zhou L."/>
            <person name="Ni X."/>
            <person name="Tian J."/>
            <person name="Zhou Y."/>
            <person name="Sheng Y."/>
            <person name="Liu T."/>
            <person name="Pan Y."/>
            <person name="Xia L."/>
            <person name="Li J."/>
            <person name="Zhao F."/>
            <person name="Cao W."/>
        </authorList>
    </citation>
    <scope>NUCLEOTIDE SEQUENCE</scope>
    <source>
        <strain evidence="1">Hyas-2018</strain>
    </source>
</reference>